<keyword evidence="2 7" id="KW-0813">Transport</keyword>
<dbReference type="PROSITE" id="PS50928">
    <property type="entry name" value="ABC_TM1"/>
    <property type="match status" value="1"/>
</dbReference>
<dbReference type="InterPro" id="IPR050366">
    <property type="entry name" value="BP-dependent_transpt_permease"/>
</dbReference>
<evidence type="ECO:0000256" key="1">
    <source>
        <dbReference type="ARBA" id="ARBA00004651"/>
    </source>
</evidence>
<evidence type="ECO:0000259" key="9">
    <source>
        <dbReference type="PROSITE" id="PS50928"/>
    </source>
</evidence>
<sequence length="297" mass="30302">MSALPSLHAPDRRARRRRTAGSHAPGTLASRIGLWALLACAAVLALAGLLPALLAPGDPLAVDPVHAFRAPGWGHPFGTDESGRDVYTRVVHGAGPSLFIGVAATVLGVGLGAVLGLLTGLGRRWLDAAGSRLIDAMLAFPTLLLALLLIAVRGPGVAGVVVAVGLSSAPGYARLLRAEVRRVSRSGHVEAARMLGHSPARIVLRHVLPGALGPLLAVATLGIGQAIVWSSALGYLGLGAPPPAPEWGAMLNAGRTYVTSAWWMTVFPGLAIVAVGVVATLLGRRFSAHLAGRSTGG</sequence>
<dbReference type="SUPFAM" id="SSF161098">
    <property type="entry name" value="MetI-like"/>
    <property type="match status" value="1"/>
</dbReference>
<proteinExistence type="inferred from homology"/>
<dbReference type="EMBL" id="CP059343">
    <property type="protein sequence ID" value="QMS57647.1"/>
    <property type="molecule type" value="Genomic_DNA"/>
</dbReference>
<dbReference type="Pfam" id="PF00528">
    <property type="entry name" value="BPD_transp_1"/>
    <property type="match status" value="1"/>
</dbReference>
<dbReference type="PANTHER" id="PTHR43386">
    <property type="entry name" value="OLIGOPEPTIDE TRANSPORT SYSTEM PERMEASE PROTEIN APPC"/>
    <property type="match status" value="1"/>
</dbReference>
<keyword evidence="6 7" id="KW-0472">Membrane</keyword>
<evidence type="ECO:0000256" key="4">
    <source>
        <dbReference type="ARBA" id="ARBA00022692"/>
    </source>
</evidence>
<evidence type="ECO:0000313" key="10">
    <source>
        <dbReference type="EMBL" id="QMS57647.1"/>
    </source>
</evidence>
<dbReference type="GO" id="GO:0005886">
    <property type="term" value="C:plasma membrane"/>
    <property type="evidence" value="ECO:0007669"/>
    <property type="project" value="UniProtKB-SubCell"/>
</dbReference>
<dbReference type="GO" id="GO:0055085">
    <property type="term" value="P:transmembrane transport"/>
    <property type="evidence" value="ECO:0007669"/>
    <property type="project" value="InterPro"/>
</dbReference>
<accession>A0A7D7L1E3</accession>
<feature type="transmembrane region" description="Helical" evidence="7">
    <location>
        <begin position="215"/>
        <end position="240"/>
    </location>
</feature>
<name>A0A7D7L1E3_KOCVA</name>
<dbReference type="Gene3D" id="1.10.3720.10">
    <property type="entry name" value="MetI-like"/>
    <property type="match status" value="1"/>
</dbReference>
<comment type="subcellular location">
    <subcellularLocation>
        <location evidence="1 7">Cell membrane</location>
        <topology evidence="1 7">Multi-pass membrane protein</topology>
    </subcellularLocation>
</comment>
<feature type="transmembrane region" description="Helical" evidence="7">
    <location>
        <begin position="98"/>
        <end position="121"/>
    </location>
</feature>
<protein>
    <submittedName>
        <fullName evidence="10">Glutathione transport system permease protein GsiD</fullName>
    </submittedName>
</protein>
<dbReference type="InterPro" id="IPR035906">
    <property type="entry name" value="MetI-like_sf"/>
</dbReference>
<evidence type="ECO:0000256" key="3">
    <source>
        <dbReference type="ARBA" id="ARBA00022475"/>
    </source>
</evidence>
<feature type="transmembrane region" description="Helical" evidence="7">
    <location>
        <begin position="133"/>
        <end position="151"/>
    </location>
</feature>
<evidence type="ECO:0000313" key="11">
    <source>
        <dbReference type="Proteomes" id="UP000216825"/>
    </source>
</evidence>
<keyword evidence="3" id="KW-1003">Cell membrane</keyword>
<comment type="similarity">
    <text evidence="7">Belongs to the binding-protein-dependent transport system permease family.</text>
</comment>
<evidence type="ECO:0000256" key="8">
    <source>
        <dbReference type="SAM" id="MobiDB-lite"/>
    </source>
</evidence>
<reference evidence="10 11" key="2">
    <citation type="submission" date="2020-07" db="EMBL/GenBank/DDBJ databases">
        <title>Genome of starter culture bacteria Kocuria salsicia reveals its technological properties and safety for usage in meat industry.</title>
        <authorList>
            <person name="Michael M."/>
            <person name="Konstantin K."/>
            <person name="Evgenii K."/>
            <person name="Galina S."/>
            <person name="Oksana K."/>
            <person name="Andrei L."/>
        </authorList>
    </citation>
    <scope>NUCLEOTIDE SEQUENCE [LARGE SCALE GENOMIC DNA]</scope>
    <source>
        <strain evidence="10 11">80</strain>
    </source>
</reference>
<evidence type="ECO:0000256" key="2">
    <source>
        <dbReference type="ARBA" id="ARBA00022448"/>
    </source>
</evidence>
<keyword evidence="11" id="KW-1185">Reference proteome</keyword>
<gene>
    <name evidence="10" type="primary">gsiD_2</name>
    <name evidence="10" type="ORF">CIB50_0002395</name>
</gene>
<evidence type="ECO:0000256" key="6">
    <source>
        <dbReference type="ARBA" id="ARBA00023136"/>
    </source>
</evidence>
<dbReference type="CDD" id="cd06261">
    <property type="entry name" value="TM_PBP2"/>
    <property type="match status" value="1"/>
</dbReference>
<feature type="transmembrane region" description="Helical" evidence="7">
    <location>
        <begin position="260"/>
        <end position="283"/>
    </location>
</feature>
<evidence type="ECO:0000256" key="5">
    <source>
        <dbReference type="ARBA" id="ARBA00022989"/>
    </source>
</evidence>
<reference evidence="11" key="1">
    <citation type="submission" date="2017-08" db="EMBL/GenBank/DDBJ databases">
        <title>Draft Genome Sequence of Kocuria varians 80.</title>
        <authorList>
            <person name="Minaev M."/>
            <person name="Kurbakov K.A."/>
            <person name="Solodovnikova G.I."/>
            <person name="Kuznetsova O.A."/>
            <person name="Lisitsyn A.B."/>
        </authorList>
    </citation>
    <scope>NUCLEOTIDE SEQUENCE [LARGE SCALE GENOMIC DNA]</scope>
    <source>
        <strain evidence="11">80</strain>
    </source>
</reference>
<dbReference type="Proteomes" id="UP000216825">
    <property type="component" value="Chromosome"/>
</dbReference>
<dbReference type="KEGG" id="kvr:CIB50_0002395"/>
<dbReference type="AlphaFoldDB" id="A0A7D7L1E3"/>
<dbReference type="PANTHER" id="PTHR43386:SF25">
    <property type="entry name" value="PEPTIDE ABC TRANSPORTER PERMEASE PROTEIN"/>
    <property type="match status" value="1"/>
</dbReference>
<evidence type="ECO:0000256" key="7">
    <source>
        <dbReference type="RuleBase" id="RU363032"/>
    </source>
</evidence>
<feature type="region of interest" description="Disordered" evidence="8">
    <location>
        <begin position="1"/>
        <end position="24"/>
    </location>
</feature>
<keyword evidence="4 7" id="KW-0812">Transmembrane</keyword>
<dbReference type="InterPro" id="IPR000515">
    <property type="entry name" value="MetI-like"/>
</dbReference>
<keyword evidence="5 7" id="KW-1133">Transmembrane helix</keyword>
<feature type="transmembrane region" description="Helical" evidence="7">
    <location>
        <begin position="32"/>
        <end position="54"/>
    </location>
</feature>
<feature type="transmembrane region" description="Helical" evidence="7">
    <location>
        <begin position="157"/>
        <end position="176"/>
    </location>
</feature>
<organism evidence="10 11">
    <name type="scientific">Kocuria varians</name>
    <name type="common">Micrococcus varians</name>
    <dbReference type="NCBI Taxonomy" id="1272"/>
    <lineage>
        <taxon>Bacteria</taxon>
        <taxon>Bacillati</taxon>
        <taxon>Actinomycetota</taxon>
        <taxon>Actinomycetes</taxon>
        <taxon>Micrococcales</taxon>
        <taxon>Micrococcaceae</taxon>
        <taxon>Kocuria</taxon>
    </lineage>
</organism>
<dbReference type="RefSeq" id="WP_309598345.1">
    <property type="nucleotide sequence ID" value="NZ_CP059343.1"/>
</dbReference>
<feature type="domain" description="ABC transmembrane type-1" evidence="9">
    <location>
        <begin position="94"/>
        <end position="283"/>
    </location>
</feature>